<evidence type="ECO:0000313" key="9">
    <source>
        <dbReference type="Proteomes" id="UP000199377"/>
    </source>
</evidence>
<keyword evidence="2 6" id="KW-0812">Transmembrane</keyword>
<dbReference type="Pfam" id="PF04893">
    <property type="entry name" value="Yip1"/>
    <property type="match status" value="1"/>
</dbReference>
<feature type="region of interest" description="Disordered" evidence="5">
    <location>
        <begin position="1"/>
        <end position="23"/>
    </location>
</feature>
<dbReference type="InterPro" id="IPR006977">
    <property type="entry name" value="Yip1_dom"/>
</dbReference>
<accession>A0A1I3D7L1</accession>
<evidence type="ECO:0000256" key="1">
    <source>
        <dbReference type="ARBA" id="ARBA00004141"/>
    </source>
</evidence>
<evidence type="ECO:0000256" key="3">
    <source>
        <dbReference type="ARBA" id="ARBA00022989"/>
    </source>
</evidence>
<keyword evidence="4 6" id="KW-0472">Membrane</keyword>
<name>A0A1I3D7L1_9RHOB</name>
<dbReference type="EMBL" id="FOQH01000002">
    <property type="protein sequence ID" value="SFH82677.1"/>
    <property type="molecule type" value="Genomic_DNA"/>
</dbReference>
<feature type="transmembrane region" description="Helical" evidence="6">
    <location>
        <begin position="91"/>
        <end position="118"/>
    </location>
</feature>
<feature type="transmembrane region" description="Helical" evidence="6">
    <location>
        <begin position="130"/>
        <end position="152"/>
    </location>
</feature>
<evidence type="ECO:0000256" key="4">
    <source>
        <dbReference type="ARBA" id="ARBA00023136"/>
    </source>
</evidence>
<evidence type="ECO:0000256" key="2">
    <source>
        <dbReference type="ARBA" id="ARBA00022692"/>
    </source>
</evidence>
<keyword evidence="3 6" id="KW-1133">Transmembrane helix</keyword>
<dbReference type="RefSeq" id="WP_177236149.1">
    <property type="nucleotide sequence ID" value="NZ_FOQH01000002.1"/>
</dbReference>
<evidence type="ECO:0000256" key="6">
    <source>
        <dbReference type="SAM" id="Phobius"/>
    </source>
</evidence>
<feature type="domain" description="Yip1" evidence="7">
    <location>
        <begin position="43"/>
        <end position="215"/>
    </location>
</feature>
<feature type="transmembrane region" description="Helical" evidence="6">
    <location>
        <begin position="54"/>
        <end position="71"/>
    </location>
</feature>
<proteinExistence type="predicted"/>
<dbReference type="AlphaFoldDB" id="A0A1I3D7L1"/>
<evidence type="ECO:0000256" key="5">
    <source>
        <dbReference type="SAM" id="MobiDB-lite"/>
    </source>
</evidence>
<comment type="subcellular location">
    <subcellularLocation>
        <location evidence="1">Membrane</location>
        <topology evidence="1">Multi-pass membrane protein</topology>
    </subcellularLocation>
</comment>
<reference evidence="8 9" key="1">
    <citation type="submission" date="2016-10" db="EMBL/GenBank/DDBJ databases">
        <authorList>
            <person name="de Groot N.N."/>
        </authorList>
    </citation>
    <scope>NUCLEOTIDE SEQUENCE [LARGE SCALE GENOMIC DNA]</scope>
    <source>
        <strain evidence="8 9">CGMCC 1.11030</strain>
    </source>
</reference>
<dbReference type="GO" id="GO:0016020">
    <property type="term" value="C:membrane"/>
    <property type="evidence" value="ECO:0007669"/>
    <property type="project" value="UniProtKB-SubCell"/>
</dbReference>
<dbReference type="Proteomes" id="UP000199377">
    <property type="component" value="Unassembled WGS sequence"/>
</dbReference>
<gene>
    <name evidence="8" type="ORF">SAMN05216258_102430</name>
</gene>
<feature type="transmembrane region" description="Helical" evidence="6">
    <location>
        <begin position="197"/>
        <end position="217"/>
    </location>
</feature>
<feature type="transmembrane region" description="Helical" evidence="6">
    <location>
        <begin position="172"/>
        <end position="190"/>
    </location>
</feature>
<keyword evidence="9" id="KW-1185">Reference proteome</keyword>
<evidence type="ECO:0000313" key="8">
    <source>
        <dbReference type="EMBL" id="SFH82677.1"/>
    </source>
</evidence>
<sequence>MAYVQSLPPDYESPTEPEDDIGPATMSGRVWEAWLDMQGSTRRLISENPSEGRLLFYLILSDLVFFLSWTIKGVLAPTSAAAAMMPIYMSGVLLVGFLMRTAAMYVLAAAAFAACRLAGGQGSWRDTRAAVFWGALVSAPFGLLAALVAVGMRHGEHIWPAMADPVYAMPPYYIGLVPFLWFIAAGLAAVHGMRRVGWIFLVLSTGTVVLSILGVYLSA</sequence>
<evidence type="ECO:0000259" key="7">
    <source>
        <dbReference type="Pfam" id="PF04893"/>
    </source>
</evidence>
<organism evidence="8 9">
    <name type="scientific">Albimonas pacifica</name>
    <dbReference type="NCBI Taxonomy" id="1114924"/>
    <lineage>
        <taxon>Bacteria</taxon>
        <taxon>Pseudomonadati</taxon>
        <taxon>Pseudomonadota</taxon>
        <taxon>Alphaproteobacteria</taxon>
        <taxon>Rhodobacterales</taxon>
        <taxon>Paracoccaceae</taxon>
        <taxon>Albimonas</taxon>
    </lineage>
</organism>
<protein>
    <recommendedName>
        <fullName evidence="7">Yip1 domain-containing protein</fullName>
    </recommendedName>
</protein>
<dbReference type="STRING" id="1114924.SAMN05216258_102430"/>